<dbReference type="GO" id="GO:0046872">
    <property type="term" value="F:metal ion binding"/>
    <property type="evidence" value="ECO:0007669"/>
    <property type="project" value="UniProtKB-KW"/>
</dbReference>
<dbReference type="UniPathway" id="UPA00077">
    <property type="reaction ID" value="UER00156"/>
</dbReference>
<keyword evidence="7" id="KW-0808">Transferase</keyword>
<comment type="function">
    <text evidence="12">Catalyzes the condensation of para-aminobenzoate (pABA) with 6-hydroxymethyl-7,8-dihydropterin diphosphate (DHPt-PP) to form 7,8-dihydropteroate (H2Pte), the immediate precursor of folate derivatives.</text>
</comment>
<dbReference type="PROSITE" id="PS00792">
    <property type="entry name" value="DHPS_1"/>
    <property type="match status" value="1"/>
</dbReference>
<dbReference type="CDD" id="cd00739">
    <property type="entry name" value="DHPS"/>
    <property type="match status" value="1"/>
</dbReference>
<comment type="caution">
    <text evidence="14">The sequence shown here is derived from an EMBL/GenBank/DDBJ whole genome shotgun (WGS) entry which is preliminary data.</text>
</comment>
<evidence type="ECO:0000256" key="7">
    <source>
        <dbReference type="ARBA" id="ARBA00022679"/>
    </source>
</evidence>
<dbReference type="GO" id="GO:0046654">
    <property type="term" value="P:tetrahydrofolate biosynthetic process"/>
    <property type="evidence" value="ECO:0007669"/>
    <property type="project" value="UniProtKB-UniPathway"/>
</dbReference>
<dbReference type="EC" id="2.5.1.15" evidence="5"/>
<evidence type="ECO:0000256" key="12">
    <source>
        <dbReference type="ARBA" id="ARBA00053449"/>
    </source>
</evidence>
<dbReference type="Pfam" id="PF00809">
    <property type="entry name" value="Pterin_bind"/>
    <property type="match status" value="1"/>
</dbReference>
<comment type="pathway">
    <text evidence="3">Cofactor biosynthesis; tetrahydrofolate biosynthesis; 7,8-dihydrofolate from 2-amino-4-hydroxy-6-hydroxymethyl-7,8-dihydropteridine diphosphate and 4-aminobenzoate: step 1/2.</text>
</comment>
<evidence type="ECO:0000313" key="14">
    <source>
        <dbReference type="EMBL" id="TCP68405.1"/>
    </source>
</evidence>
<dbReference type="AlphaFoldDB" id="A0A4R2SB19"/>
<dbReference type="GO" id="GO:0046656">
    <property type="term" value="P:folic acid biosynthetic process"/>
    <property type="evidence" value="ECO:0007669"/>
    <property type="project" value="UniProtKB-KW"/>
</dbReference>
<evidence type="ECO:0000256" key="5">
    <source>
        <dbReference type="ARBA" id="ARBA00012458"/>
    </source>
</evidence>
<keyword evidence="15" id="KW-1185">Reference proteome</keyword>
<dbReference type="InterPro" id="IPR011005">
    <property type="entry name" value="Dihydropteroate_synth-like_sf"/>
</dbReference>
<organism evidence="14 15">
    <name type="scientific">Heliophilum fasciatum</name>
    <dbReference type="NCBI Taxonomy" id="35700"/>
    <lineage>
        <taxon>Bacteria</taxon>
        <taxon>Bacillati</taxon>
        <taxon>Bacillota</taxon>
        <taxon>Clostridia</taxon>
        <taxon>Eubacteriales</taxon>
        <taxon>Heliobacteriaceae</taxon>
        <taxon>Heliophilum</taxon>
    </lineage>
</organism>
<dbReference type="PROSITE" id="PS50972">
    <property type="entry name" value="PTERIN_BINDING"/>
    <property type="match status" value="1"/>
</dbReference>
<evidence type="ECO:0000256" key="9">
    <source>
        <dbReference type="ARBA" id="ARBA00022842"/>
    </source>
</evidence>
<evidence type="ECO:0000256" key="6">
    <source>
        <dbReference type="ARBA" id="ARBA00016919"/>
    </source>
</evidence>
<gene>
    <name evidence="14" type="ORF">EDD73_10334</name>
</gene>
<evidence type="ECO:0000256" key="8">
    <source>
        <dbReference type="ARBA" id="ARBA00022723"/>
    </source>
</evidence>
<evidence type="ECO:0000256" key="10">
    <source>
        <dbReference type="ARBA" id="ARBA00022909"/>
    </source>
</evidence>
<dbReference type="OrthoDB" id="9811744at2"/>
<evidence type="ECO:0000256" key="11">
    <source>
        <dbReference type="ARBA" id="ARBA00030193"/>
    </source>
</evidence>
<protein>
    <recommendedName>
        <fullName evidence="6">Dihydropteroate synthase</fullName>
        <ecNumber evidence="5">2.5.1.15</ecNumber>
    </recommendedName>
    <alternativeName>
        <fullName evidence="11">Dihydropteroate pyrophosphorylase</fullName>
    </alternativeName>
</protein>
<evidence type="ECO:0000259" key="13">
    <source>
        <dbReference type="PROSITE" id="PS50972"/>
    </source>
</evidence>
<evidence type="ECO:0000256" key="2">
    <source>
        <dbReference type="ARBA" id="ARBA00001946"/>
    </source>
</evidence>
<dbReference type="InterPro" id="IPR000489">
    <property type="entry name" value="Pterin-binding_dom"/>
</dbReference>
<accession>A0A4R2SB19</accession>
<dbReference type="FunFam" id="3.20.20.20:FF:000006">
    <property type="entry name" value="Dihydropteroate synthase"/>
    <property type="match status" value="1"/>
</dbReference>
<dbReference type="RefSeq" id="WP_131918002.1">
    <property type="nucleotide sequence ID" value="NZ_JAOQNU010000003.1"/>
</dbReference>
<keyword evidence="8" id="KW-0479">Metal-binding</keyword>
<dbReference type="EMBL" id="SLXT01000003">
    <property type="protein sequence ID" value="TCP68405.1"/>
    <property type="molecule type" value="Genomic_DNA"/>
</dbReference>
<dbReference type="NCBIfam" id="TIGR01496">
    <property type="entry name" value="DHPS"/>
    <property type="match status" value="1"/>
</dbReference>
<dbReference type="InterPro" id="IPR045031">
    <property type="entry name" value="DHP_synth-like"/>
</dbReference>
<dbReference type="InterPro" id="IPR006390">
    <property type="entry name" value="DHP_synth_dom"/>
</dbReference>
<comment type="catalytic activity">
    <reaction evidence="1">
        <text>(7,8-dihydropterin-6-yl)methyl diphosphate + 4-aminobenzoate = 7,8-dihydropteroate + diphosphate</text>
        <dbReference type="Rhea" id="RHEA:19949"/>
        <dbReference type="ChEBI" id="CHEBI:17836"/>
        <dbReference type="ChEBI" id="CHEBI:17839"/>
        <dbReference type="ChEBI" id="CHEBI:33019"/>
        <dbReference type="ChEBI" id="CHEBI:72950"/>
        <dbReference type="EC" id="2.5.1.15"/>
    </reaction>
</comment>
<evidence type="ECO:0000256" key="4">
    <source>
        <dbReference type="ARBA" id="ARBA00009503"/>
    </source>
</evidence>
<dbReference type="GO" id="GO:0005829">
    <property type="term" value="C:cytosol"/>
    <property type="evidence" value="ECO:0007669"/>
    <property type="project" value="TreeGrafter"/>
</dbReference>
<proteinExistence type="inferred from homology"/>
<comment type="cofactor">
    <cofactor evidence="2">
        <name>Mg(2+)</name>
        <dbReference type="ChEBI" id="CHEBI:18420"/>
    </cofactor>
</comment>
<keyword evidence="10" id="KW-0289">Folate biosynthesis</keyword>
<dbReference type="GO" id="GO:0004156">
    <property type="term" value="F:dihydropteroate synthase activity"/>
    <property type="evidence" value="ECO:0007669"/>
    <property type="project" value="UniProtKB-EC"/>
</dbReference>
<comment type="similarity">
    <text evidence="4">Belongs to the DHPS family.</text>
</comment>
<evidence type="ECO:0000313" key="15">
    <source>
        <dbReference type="Proteomes" id="UP000294813"/>
    </source>
</evidence>
<reference evidence="14 15" key="1">
    <citation type="submission" date="2019-03" db="EMBL/GenBank/DDBJ databases">
        <title>Genomic Encyclopedia of Type Strains, Phase IV (KMG-IV): sequencing the most valuable type-strain genomes for metagenomic binning, comparative biology and taxonomic classification.</title>
        <authorList>
            <person name="Goeker M."/>
        </authorList>
    </citation>
    <scope>NUCLEOTIDE SEQUENCE [LARGE SCALE GENOMIC DNA]</scope>
    <source>
        <strain evidence="14 15">DSM 11170</strain>
    </source>
</reference>
<evidence type="ECO:0000256" key="3">
    <source>
        <dbReference type="ARBA" id="ARBA00004763"/>
    </source>
</evidence>
<keyword evidence="9" id="KW-0460">Magnesium</keyword>
<dbReference type="PANTHER" id="PTHR20941">
    <property type="entry name" value="FOLATE SYNTHESIS PROTEINS"/>
    <property type="match status" value="1"/>
</dbReference>
<evidence type="ECO:0000256" key="1">
    <source>
        <dbReference type="ARBA" id="ARBA00000012"/>
    </source>
</evidence>
<dbReference type="Proteomes" id="UP000294813">
    <property type="component" value="Unassembled WGS sequence"/>
</dbReference>
<name>A0A4R2SB19_9FIRM</name>
<feature type="domain" description="Pterin-binding" evidence="13">
    <location>
        <begin position="144"/>
        <end position="390"/>
    </location>
</feature>
<dbReference type="PANTHER" id="PTHR20941:SF1">
    <property type="entry name" value="FOLIC ACID SYNTHESIS PROTEIN FOL1"/>
    <property type="match status" value="1"/>
</dbReference>
<sequence>MSPVQVIEIYDRDGVRNALEAIGCDPAGTAVMNNKGVHRLLRLGPLTPQAANLLKQEMLAKGGDCALHKNTCAFSVESTDALLMGTLRQFERVCQTLRRQPFGLAEVGQRIEQVLRQYDRACSRSKAAQVLDCRGKSLVLGRQTRIMGILNLTPDSFSDGGSYPTVRDALLRMEAMVAEGADVIDIGAESTRPHHRPLSAEEEMERLLPFLRELVVNCPVPVSVDTYKAKTAKWALEAGAHIINDIWGLQYDDEMAAVAAHYGAPVVVMHNRREREAGDVMRAILAFFDHSVQRAIDAGLPEEAIILDPGVGFGKTHEENLAVLDRLGELRVMGKPVLLGASRKSVIGNTLDLPVEQRLEGTLATTALAAARGVDLVRVHDVQANRRVATMIDAIVRTGAKDEPMGVGTQDEAMNAGGGDR</sequence>
<dbReference type="Gene3D" id="3.20.20.20">
    <property type="entry name" value="Dihydropteroate synthase-like"/>
    <property type="match status" value="1"/>
</dbReference>
<dbReference type="PROSITE" id="PS00793">
    <property type="entry name" value="DHPS_2"/>
    <property type="match status" value="1"/>
</dbReference>
<dbReference type="SUPFAM" id="SSF51717">
    <property type="entry name" value="Dihydropteroate synthetase-like"/>
    <property type="match status" value="1"/>
</dbReference>